<keyword evidence="2" id="KW-1185">Reference proteome</keyword>
<evidence type="ECO:0000313" key="1">
    <source>
        <dbReference type="EMBL" id="EGK11609.1"/>
    </source>
</evidence>
<proteinExistence type="predicted"/>
<organism evidence="1 2">
    <name type="scientific">Kingella kingae ATCC 23330</name>
    <dbReference type="NCBI Taxonomy" id="887327"/>
    <lineage>
        <taxon>Bacteria</taxon>
        <taxon>Pseudomonadati</taxon>
        <taxon>Pseudomonadota</taxon>
        <taxon>Betaproteobacteria</taxon>
        <taxon>Neisseriales</taxon>
        <taxon>Neisseriaceae</taxon>
        <taxon>Kingella</taxon>
    </lineage>
</organism>
<accession>F5S509</accession>
<protein>
    <submittedName>
        <fullName evidence="1">Uncharacterized protein</fullName>
    </submittedName>
</protein>
<dbReference type="EMBL" id="AFHS01000009">
    <property type="protein sequence ID" value="EGK11609.1"/>
    <property type="molecule type" value="Genomic_DNA"/>
</dbReference>
<dbReference type="HOGENOM" id="CLU_3099771_0_0_4"/>
<comment type="caution">
    <text evidence="1">The sequence shown here is derived from an EMBL/GenBank/DDBJ whole genome shotgun (WGS) entry which is preliminary data.</text>
</comment>
<evidence type="ECO:0000313" key="2">
    <source>
        <dbReference type="Proteomes" id="UP000004207"/>
    </source>
</evidence>
<reference evidence="1 2" key="1">
    <citation type="submission" date="2011-04" db="EMBL/GenBank/DDBJ databases">
        <authorList>
            <person name="Muzny D."/>
            <person name="Qin X."/>
            <person name="Deng J."/>
            <person name="Jiang H."/>
            <person name="Liu Y."/>
            <person name="Qu J."/>
            <person name="Song X.-Z."/>
            <person name="Zhang L."/>
            <person name="Thornton R."/>
            <person name="Coyle M."/>
            <person name="Francisco L."/>
            <person name="Jackson L."/>
            <person name="Javaid M."/>
            <person name="Korchina V."/>
            <person name="Kovar C."/>
            <person name="Mata R."/>
            <person name="Mathew T."/>
            <person name="Ngo R."/>
            <person name="Nguyen L."/>
            <person name="Nguyen N."/>
            <person name="Okwuonu G."/>
            <person name="Ongeri F."/>
            <person name="Pham C."/>
            <person name="Simmons D."/>
            <person name="Wilczek-Boney K."/>
            <person name="Hale W."/>
            <person name="Jakkamsetti A."/>
            <person name="Pham P."/>
            <person name="Ruth R."/>
            <person name="San Lucas F."/>
            <person name="Warren J."/>
            <person name="Zhang J."/>
            <person name="Zhao Z."/>
            <person name="Zhou C."/>
            <person name="Zhu D."/>
            <person name="Lee S."/>
            <person name="Bess C."/>
            <person name="Blankenburg K."/>
            <person name="Forbes L."/>
            <person name="Fu Q."/>
            <person name="Gubbala S."/>
            <person name="Hirani K."/>
            <person name="Jayaseelan J.C."/>
            <person name="Lara F."/>
            <person name="Munidasa M."/>
            <person name="Palculict T."/>
            <person name="Patil S."/>
            <person name="Pu L.-L."/>
            <person name="Saada N."/>
            <person name="Tang L."/>
            <person name="Weissenberger G."/>
            <person name="Zhu Y."/>
            <person name="Hemphill L."/>
            <person name="Shang Y."/>
            <person name="Youmans B."/>
            <person name="Ayvaz T."/>
            <person name="Ross M."/>
            <person name="Santibanez J."/>
            <person name="Aqrawi P."/>
            <person name="Gross S."/>
            <person name="Joshi V."/>
            <person name="Fowler G."/>
            <person name="Nazareth L."/>
            <person name="Reid J."/>
            <person name="Worley K."/>
            <person name="Petrosino J."/>
            <person name="Highlander S."/>
            <person name="Gibbs R."/>
        </authorList>
    </citation>
    <scope>NUCLEOTIDE SEQUENCE [LARGE SCALE GENOMIC DNA]</scope>
    <source>
        <strain evidence="1 2">ATCC 23330</strain>
    </source>
</reference>
<name>F5S509_KINKI</name>
<dbReference type="AlphaFoldDB" id="F5S509"/>
<gene>
    <name evidence="1" type="ORF">HMPREF0476_0292</name>
</gene>
<sequence>MDFFQFLTITIIKNIKKQPALSINKSAGCFFRLYQWSDASAAPMLVIERTY</sequence>
<dbReference type="Proteomes" id="UP000004207">
    <property type="component" value="Unassembled WGS sequence"/>
</dbReference>